<feature type="binding site" evidence="13">
    <location>
        <position position="275"/>
    </location>
    <ligand>
        <name>Mn(2+)</name>
        <dbReference type="ChEBI" id="CHEBI:29035"/>
    </ligand>
</feature>
<keyword evidence="3" id="KW-0329">Glyoxylate bypass</keyword>
<proteinExistence type="inferred from homology"/>
<dbReference type="PANTHER" id="PTHR11822">
    <property type="entry name" value="NADP-SPECIFIC ISOCITRATE DEHYDROGENASE"/>
    <property type="match status" value="1"/>
</dbReference>
<evidence type="ECO:0000256" key="8">
    <source>
        <dbReference type="ARBA" id="ARBA00023002"/>
    </source>
</evidence>
<keyword evidence="8 10" id="KW-0560">Oxidoreductase</keyword>
<evidence type="ECO:0000256" key="5">
    <source>
        <dbReference type="ARBA" id="ARBA00022723"/>
    </source>
</evidence>
<feature type="binding site" evidence="13">
    <location>
        <position position="252"/>
    </location>
    <ligand>
        <name>Mn(2+)</name>
        <dbReference type="ChEBI" id="CHEBI:29035"/>
    </ligand>
</feature>
<keyword evidence="7 10" id="KW-0521">NADP</keyword>
<feature type="binding site" evidence="14">
    <location>
        <begin position="75"/>
        <end position="77"/>
    </location>
    <ligand>
        <name>NADP(+)</name>
        <dbReference type="ChEBI" id="CHEBI:58349"/>
    </ligand>
</feature>
<dbReference type="PIRSF" id="PIRSF000108">
    <property type="entry name" value="IDH_NADP"/>
    <property type="match status" value="1"/>
</dbReference>
<dbReference type="EC" id="1.1.1.42" evidence="10"/>
<dbReference type="PANTHER" id="PTHR11822:SF21">
    <property type="entry name" value="ISOCITRATE DEHYDROGENASE [NADP], MITOCHONDRIAL"/>
    <property type="match status" value="1"/>
</dbReference>
<dbReference type="PROSITE" id="PS00470">
    <property type="entry name" value="IDH_IMDH"/>
    <property type="match status" value="1"/>
</dbReference>
<comment type="cofactor">
    <cofactor evidence="1">
        <name>Mn(2+)</name>
        <dbReference type="ChEBI" id="CHEBI:29035"/>
    </cofactor>
</comment>
<dbReference type="Pfam" id="PF00180">
    <property type="entry name" value="Iso_dh"/>
    <property type="match status" value="1"/>
</dbReference>
<organism evidence="16 17">
    <name type="scientific">Croceicoccus marinus</name>
    <dbReference type="NCBI Taxonomy" id="450378"/>
    <lineage>
        <taxon>Bacteria</taxon>
        <taxon>Pseudomonadati</taxon>
        <taxon>Pseudomonadota</taxon>
        <taxon>Alphaproteobacteria</taxon>
        <taxon>Sphingomonadales</taxon>
        <taxon>Erythrobacteraceae</taxon>
        <taxon>Croceicoccus</taxon>
    </lineage>
</organism>
<evidence type="ECO:0000313" key="16">
    <source>
        <dbReference type="EMBL" id="QNE04537.1"/>
    </source>
</evidence>
<feature type="binding site" evidence="14">
    <location>
        <position position="260"/>
    </location>
    <ligand>
        <name>NADP(+)</name>
        <dbReference type="ChEBI" id="CHEBI:58349"/>
    </ligand>
</feature>
<feature type="binding site" evidence="14">
    <location>
        <position position="82"/>
    </location>
    <ligand>
        <name>NADP(+)</name>
        <dbReference type="ChEBI" id="CHEBI:58349"/>
    </ligand>
</feature>
<sequence>MEKIKVKNPVVEIDGDEMTRIIWEWIRERLILPYLDIDLKYYDLSVTKRDETDDQITIDAANAIKEHGVGVKCATITPDEQRVEEFDLKKMWRSPNGTIRNILGGVVFREPIVISNVPRLVPGWTDPIVVGRHAFGDQYRATDTLIPGKGKLRLVFDSEDGKNDMDLEVFDFPSPGVAMAMYNLDDSIRDFARASFNYGLGLGWPVYLSTKNTILKAYDGRFKDLFQEVFDTEGFAEKFAEQGITYEHRLIDDMVASALKWSGKFVWACKNYDGDVQSDTVAQGYGSLGLMTSVLMAPDGKTVEAEAAHGTVTRHYRQHQQGKATSTNPIASIFAWTRGLMYRGKFDDTPELVKFAETLEQVCIETVESGSMTKDLALLIGPDQNWMTTEQFFEAIVNNLEAKMANWS</sequence>
<keyword evidence="6 10" id="KW-0460">Magnesium</keyword>
<evidence type="ECO:0000256" key="12">
    <source>
        <dbReference type="PIRSR" id="PIRSR000108-2"/>
    </source>
</evidence>
<dbReference type="GO" id="GO:0051287">
    <property type="term" value="F:NAD binding"/>
    <property type="evidence" value="ECO:0007669"/>
    <property type="project" value="InterPro"/>
</dbReference>
<dbReference type="RefSeq" id="WP_185883802.1">
    <property type="nucleotide sequence ID" value="NZ_CP060052.1"/>
</dbReference>
<gene>
    <name evidence="16" type="ORF">H4O24_11245</name>
</gene>
<evidence type="ECO:0000256" key="11">
    <source>
        <dbReference type="PIRSR" id="PIRSR000108-1"/>
    </source>
</evidence>
<feature type="binding site" evidence="12">
    <location>
        <position position="132"/>
    </location>
    <ligand>
        <name>D-threo-isocitrate</name>
        <dbReference type="ChEBI" id="CHEBI:15562"/>
    </ligand>
</feature>
<evidence type="ECO:0000256" key="10">
    <source>
        <dbReference type="PIRNR" id="PIRNR000108"/>
    </source>
</evidence>
<dbReference type="EMBL" id="CP060052">
    <property type="protein sequence ID" value="QNE04537.1"/>
    <property type="molecule type" value="Genomic_DNA"/>
</dbReference>
<dbReference type="NCBIfam" id="TIGR00127">
    <property type="entry name" value="nadp_idh_euk"/>
    <property type="match status" value="1"/>
</dbReference>
<feature type="binding site" evidence="12">
    <location>
        <position position="109"/>
    </location>
    <ligand>
        <name>D-threo-isocitrate</name>
        <dbReference type="ChEBI" id="CHEBI:15562"/>
    </ligand>
</feature>
<dbReference type="NCBIfam" id="NF006156">
    <property type="entry name" value="PRK08299.1"/>
    <property type="match status" value="1"/>
</dbReference>
<dbReference type="GO" id="GO:0006102">
    <property type="term" value="P:isocitrate metabolic process"/>
    <property type="evidence" value="ECO:0007669"/>
    <property type="project" value="UniProtKB-UniRule"/>
</dbReference>
<evidence type="ECO:0000256" key="4">
    <source>
        <dbReference type="ARBA" id="ARBA00022532"/>
    </source>
</evidence>
<keyword evidence="9 10" id="KW-0464">Manganese</keyword>
<dbReference type="SMART" id="SM01329">
    <property type="entry name" value="Iso_dh"/>
    <property type="match status" value="1"/>
</dbReference>
<evidence type="ECO:0000259" key="15">
    <source>
        <dbReference type="SMART" id="SM01329"/>
    </source>
</evidence>
<evidence type="ECO:0000256" key="9">
    <source>
        <dbReference type="ARBA" id="ARBA00023211"/>
    </source>
</evidence>
<evidence type="ECO:0000256" key="13">
    <source>
        <dbReference type="PIRSR" id="PIRSR000108-3"/>
    </source>
</evidence>
<dbReference type="Gene3D" id="3.40.718.10">
    <property type="entry name" value="Isopropylmalate Dehydrogenase"/>
    <property type="match status" value="1"/>
</dbReference>
<name>A0A7G6VS22_9SPHN</name>
<accession>A0A7G6VS22</accession>
<feature type="binding site" evidence="12">
    <location>
        <position position="77"/>
    </location>
    <ligand>
        <name>D-threo-isocitrate</name>
        <dbReference type="ChEBI" id="CHEBI:15562"/>
    </ligand>
</feature>
<feature type="site" description="Critical for catalysis" evidence="11">
    <location>
        <position position="211"/>
    </location>
</feature>
<evidence type="ECO:0000313" key="17">
    <source>
        <dbReference type="Proteomes" id="UP000515297"/>
    </source>
</evidence>
<comment type="catalytic activity">
    <reaction evidence="10">
        <text>D-threo-isocitrate + NADP(+) = 2-oxoglutarate + CO2 + NADPH</text>
        <dbReference type="Rhea" id="RHEA:19629"/>
        <dbReference type="ChEBI" id="CHEBI:15562"/>
        <dbReference type="ChEBI" id="CHEBI:16526"/>
        <dbReference type="ChEBI" id="CHEBI:16810"/>
        <dbReference type="ChEBI" id="CHEBI:57783"/>
        <dbReference type="ChEBI" id="CHEBI:58349"/>
        <dbReference type="EC" id="1.1.1.42"/>
    </reaction>
</comment>
<feature type="binding site" evidence="14">
    <location>
        <begin position="310"/>
        <end position="315"/>
    </location>
    <ligand>
        <name>NADP(+)</name>
        <dbReference type="ChEBI" id="CHEBI:58349"/>
    </ligand>
</feature>
<dbReference type="InterPro" id="IPR004790">
    <property type="entry name" value="Isocitrate_DH_NADP"/>
</dbReference>
<keyword evidence="5 10" id="KW-0479">Metal-binding</keyword>
<dbReference type="GO" id="GO:0000287">
    <property type="term" value="F:magnesium ion binding"/>
    <property type="evidence" value="ECO:0007669"/>
    <property type="project" value="InterPro"/>
</dbReference>
<dbReference type="GO" id="GO:0004450">
    <property type="term" value="F:isocitrate dehydrogenase (NADP+) activity"/>
    <property type="evidence" value="ECO:0007669"/>
    <property type="project" value="UniProtKB-UniRule"/>
</dbReference>
<dbReference type="InterPro" id="IPR024084">
    <property type="entry name" value="IsoPropMal-DH-like_dom"/>
</dbReference>
<dbReference type="SUPFAM" id="SSF53659">
    <property type="entry name" value="Isocitrate/Isopropylmalate dehydrogenase-like"/>
    <property type="match status" value="1"/>
</dbReference>
<protein>
    <recommendedName>
        <fullName evidence="10">Isocitrate dehydrogenase [NADP]</fullName>
        <ecNumber evidence="10">1.1.1.42</ecNumber>
    </recommendedName>
</protein>
<dbReference type="GO" id="GO:0006097">
    <property type="term" value="P:glyoxylate cycle"/>
    <property type="evidence" value="ECO:0007669"/>
    <property type="project" value="UniProtKB-KW"/>
</dbReference>
<reference evidence="16 17" key="1">
    <citation type="submission" date="2020-08" db="EMBL/GenBank/DDBJ databases">
        <authorList>
            <person name="Liu G."/>
            <person name="Sun C."/>
        </authorList>
    </citation>
    <scope>NUCLEOTIDE SEQUENCE [LARGE SCALE GENOMIC DNA]</scope>
    <source>
        <strain evidence="16 17">OT19</strain>
    </source>
</reference>
<evidence type="ECO:0000256" key="2">
    <source>
        <dbReference type="ARBA" id="ARBA00007769"/>
    </source>
</evidence>
<evidence type="ECO:0000256" key="1">
    <source>
        <dbReference type="ARBA" id="ARBA00001936"/>
    </source>
</evidence>
<dbReference type="Proteomes" id="UP000515297">
    <property type="component" value="Chromosome"/>
</dbReference>
<dbReference type="InterPro" id="IPR019818">
    <property type="entry name" value="IsoCit/isopropylmalate_DH_CS"/>
</dbReference>
<feature type="binding site" evidence="12">
    <location>
        <begin position="94"/>
        <end position="100"/>
    </location>
    <ligand>
        <name>D-threo-isocitrate</name>
        <dbReference type="ChEBI" id="CHEBI:15562"/>
    </ligand>
</feature>
<evidence type="ECO:0000256" key="3">
    <source>
        <dbReference type="ARBA" id="ARBA00022435"/>
    </source>
</evidence>
<evidence type="ECO:0000256" key="7">
    <source>
        <dbReference type="ARBA" id="ARBA00022857"/>
    </source>
</evidence>
<dbReference type="AlphaFoldDB" id="A0A7G6VS22"/>
<dbReference type="GO" id="GO:0006099">
    <property type="term" value="P:tricarboxylic acid cycle"/>
    <property type="evidence" value="ECO:0007669"/>
    <property type="project" value="UniProtKB-KW"/>
</dbReference>
<keyword evidence="4 10" id="KW-0816">Tricarboxylic acid cycle</keyword>
<comment type="cofactor">
    <cofactor evidence="10 13">
        <name>Mg(2+)</name>
        <dbReference type="ChEBI" id="CHEBI:18420"/>
    </cofactor>
    <cofactor evidence="10 13">
        <name>Mn(2+)</name>
        <dbReference type="ChEBI" id="CHEBI:29035"/>
    </cofactor>
    <text evidence="10 13">Binds 1 Mg(2+) or Mn(2+) ion per subunit.</text>
</comment>
<evidence type="ECO:0000256" key="6">
    <source>
        <dbReference type="ARBA" id="ARBA00022842"/>
    </source>
</evidence>
<evidence type="ECO:0000256" key="14">
    <source>
        <dbReference type="PIRSR" id="PIRSR000108-4"/>
    </source>
</evidence>
<feature type="site" description="Critical for catalysis" evidence="11">
    <location>
        <position position="139"/>
    </location>
</feature>
<dbReference type="FunFam" id="3.40.718.10:FF:000002">
    <property type="entry name" value="Isocitrate dehydrogenase [NADP]"/>
    <property type="match status" value="1"/>
</dbReference>
<feature type="binding site" evidence="14">
    <location>
        <position position="328"/>
    </location>
    <ligand>
        <name>NADP(+)</name>
        <dbReference type="ChEBI" id="CHEBI:58349"/>
    </ligand>
</feature>
<feature type="domain" description="Isopropylmalate dehydrogenase-like" evidence="15">
    <location>
        <begin position="9"/>
        <end position="396"/>
    </location>
</feature>
<comment type="similarity">
    <text evidence="2 10">Belongs to the isocitrate and isopropylmalate dehydrogenases family.</text>
</comment>